<dbReference type="SUPFAM" id="SSF55874">
    <property type="entry name" value="ATPase domain of HSP90 chaperone/DNA topoisomerase II/histidine kinase"/>
    <property type="match status" value="1"/>
</dbReference>
<dbReference type="EMBL" id="QRNS01000004">
    <property type="protein sequence ID" value="RHK65324.1"/>
    <property type="molecule type" value="Genomic_DNA"/>
</dbReference>
<evidence type="ECO:0000256" key="7">
    <source>
        <dbReference type="ARBA" id="ARBA00022692"/>
    </source>
</evidence>
<keyword evidence="13 14" id="KW-0472">Membrane</keyword>
<feature type="transmembrane region" description="Helical" evidence="14">
    <location>
        <begin position="78"/>
        <end position="101"/>
    </location>
</feature>
<evidence type="ECO:0000256" key="1">
    <source>
        <dbReference type="ARBA" id="ARBA00000085"/>
    </source>
</evidence>
<keyword evidence="8" id="KW-0547">Nucleotide-binding</keyword>
<dbReference type="InterPro" id="IPR050398">
    <property type="entry name" value="HssS/ArlS-like"/>
</dbReference>
<evidence type="ECO:0000256" key="4">
    <source>
        <dbReference type="ARBA" id="ARBA00022475"/>
    </source>
</evidence>
<evidence type="ECO:0000256" key="10">
    <source>
        <dbReference type="ARBA" id="ARBA00022840"/>
    </source>
</evidence>
<sequence length="378" mass="43129">MDTVKKKKSLKWDFVKYFSICIILILAGSLLLGSSAEKIFSSDASRYALFIGDDGTVSIITKSERIPKNYILFLDIVNLFRCIAIPLWSLLCVVVCGIIFYHRKIEKPISILLEASENISNNRLDFSVEVPEKNEFGELCLSFEKMRVALKENNIEMWRQVEERKRLNAAFSHDLRTPLTVLKGQSEILSKYVPKMSEEKIIETAETMKRHIIRLETYVNTMNDLQRLEDVEVKKELVDVKELEHQMRITGAAVCKGKEFVLYQNIFDVDSVKIDTSIAMQVYENLLSNAVRYAKRKIEIAIDKKDSLLLLNVVDDGAGFTAKDLSNAMKPFYKAENEINNEHFGMGLNICKMLCEKHGGYLQISNENGAKAVAAFKE</sequence>
<keyword evidence="4" id="KW-1003">Cell membrane</keyword>
<evidence type="ECO:0000256" key="2">
    <source>
        <dbReference type="ARBA" id="ARBA00004651"/>
    </source>
</evidence>
<dbReference type="InterPro" id="IPR008358">
    <property type="entry name" value="Sig_transdc_His_kin/Pase_MprB"/>
</dbReference>
<keyword evidence="10" id="KW-0067">ATP-binding</keyword>
<dbReference type="CDD" id="cd06225">
    <property type="entry name" value="HAMP"/>
    <property type="match status" value="1"/>
</dbReference>
<dbReference type="PRINTS" id="PR01780">
    <property type="entry name" value="LANTIREGPROT"/>
</dbReference>
<gene>
    <name evidence="17" type="ORF">DW054_03585</name>
</gene>
<evidence type="ECO:0000256" key="12">
    <source>
        <dbReference type="ARBA" id="ARBA00023012"/>
    </source>
</evidence>
<evidence type="ECO:0000313" key="17">
    <source>
        <dbReference type="EMBL" id="RHK65324.1"/>
    </source>
</evidence>
<dbReference type="Proteomes" id="UP000284152">
    <property type="component" value="Unassembled WGS sequence"/>
</dbReference>
<dbReference type="SMART" id="SM00388">
    <property type="entry name" value="HisKA"/>
    <property type="match status" value="1"/>
</dbReference>
<name>A0A415H9N9_9FIRM</name>
<evidence type="ECO:0000256" key="6">
    <source>
        <dbReference type="ARBA" id="ARBA00022679"/>
    </source>
</evidence>
<dbReference type="CDD" id="cd00082">
    <property type="entry name" value="HisKA"/>
    <property type="match status" value="1"/>
</dbReference>
<dbReference type="Pfam" id="PF02518">
    <property type="entry name" value="HATPase_c"/>
    <property type="match status" value="1"/>
</dbReference>
<organism evidence="17 18">
    <name type="scientific">Dorea formicigenerans</name>
    <dbReference type="NCBI Taxonomy" id="39486"/>
    <lineage>
        <taxon>Bacteria</taxon>
        <taxon>Bacillati</taxon>
        <taxon>Bacillota</taxon>
        <taxon>Clostridia</taxon>
        <taxon>Lachnospirales</taxon>
        <taxon>Lachnospiraceae</taxon>
        <taxon>Dorea</taxon>
    </lineage>
</organism>
<evidence type="ECO:0000256" key="9">
    <source>
        <dbReference type="ARBA" id="ARBA00022777"/>
    </source>
</evidence>
<accession>A0A415H9N9</accession>
<comment type="caution">
    <text evidence="17">The sequence shown here is derived from an EMBL/GenBank/DDBJ whole genome shotgun (WGS) entry which is preliminary data.</text>
</comment>
<dbReference type="CDD" id="cd00075">
    <property type="entry name" value="HATPase"/>
    <property type="match status" value="1"/>
</dbReference>
<dbReference type="InterPro" id="IPR005467">
    <property type="entry name" value="His_kinase_dom"/>
</dbReference>
<comment type="subcellular location">
    <subcellularLocation>
        <location evidence="2">Cell membrane</location>
        <topology evidence="2">Multi-pass membrane protein</topology>
    </subcellularLocation>
</comment>
<evidence type="ECO:0000256" key="14">
    <source>
        <dbReference type="SAM" id="Phobius"/>
    </source>
</evidence>
<dbReference type="GO" id="GO:0005886">
    <property type="term" value="C:plasma membrane"/>
    <property type="evidence" value="ECO:0007669"/>
    <property type="project" value="UniProtKB-SubCell"/>
</dbReference>
<evidence type="ECO:0000256" key="13">
    <source>
        <dbReference type="ARBA" id="ARBA00023136"/>
    </source>
</evidence>
<dbReference type="GO" id="GO:0005524">
    <property type="term" value="F:ATP binding"/>
    <property type="evidence" value="ECO:0007669"/>
    <property type="project" value="UniProtKB-KW"/>
</dbReference>
<dbReference type="AlphaFoldDB" id="A0A415H9N9"/>
<keyword evidence="5" id="KW-0597">Phosphoprotein</keyword>
<dbReference type="GO" id="GO:0000155">
    <property type="term" value="F:phosphorelay sensor kinase activity"/>
    <property type="evidence" value="ECO:0007669"/>
    <property type="project" value="InterPro"/>
</dbReference>
<dbReference type="SMART" id="SM00304">
    <property type="entry name" value="HAMP"/>
    <property type="match status" value="1"/>
</dbReference>
<evidence type="ECO:0000259" key="15">
    <source>
        <dbReference type="PROSITE" id="PS50109"/>
    </source>
</evidence>
<evidence type="ECO:0000256" key="11">
    <source>
        <dbReference type="ARBA" id="ARBA00022989"/>
    </source>
</evidence>
<feature type="domain" description="HAMP" evidence="16">
    <location>
        <begin position="103"/>
        <end position="155"/>
    </location>
</feature>
<dbReference type="InterPro" id="IPR003594">
    <property type="entry name" value="HATPase_dom"/>
</dbReference>
<dbReference type="Gene3D" id="3.30.565.10">
    <property type="entry name" value="Histidine kinase-like ATPase, C-terminal domain"/>
    <property type="match status" value="1"/>
</dbReference>
<dbReference type="SMART" id="SM00387">
    <property type="entry name" value="HATPase_c"/>
    <property type="match status" value="1"/>
</dbReference>
<evidence type="ECO:0000256" key="5">
    <source>
        <dbReference type="ARBA" id="ARBA00022553"/>
    </source>
</evidence>
<dbReference type="InterPro" id="IPR036097">
    <property type="entry name" value="HisK_dim/P_sf"/>
</dbReference>
<feature type="domain" description="Histidine kinase" evidence="15">
    <location>
        <begin position="170"/>
        <end position="378"/>
    </location>
</feature>
<dbReference type="SUPFAM" id="SSF158472">
    <property type="entry name" value="HAMP domain-like"/>
    <property type="match status" value="1"/>
</dbReference>
<dbReference type="Gene3D" id="1.10.287.130">
    <property type="match status" value="1"/>
</dbReference>
<dbReference type="Pfam" id="PF00672">
    <property type="entry name" value="HAMP"/>
    <property type="match status" value="1"/>
</dbReference>
<keyword evidence="11 14" id="KW-1133">Transmembrane helix</keyword>
<dbReference type="PROSITE" id="PS50885">
    <property type="entry name" value="HAMP"/>
    <property type="match status" value="1"/>
</dbReference>
<dbReference type="PANTHER" id="PTHR45528:SF1">
    <property type="entry name" value="SENSOR HISTIDINE KINASE CPXA"/>
    <property type="match status" value="1"/>
</dbReference>
<evidence type="ECO:0000313" key="18">
    <source>
        <dbReference type="Proteomes" id="UP000284152"/>
    </source>
</evidence>
<dbReference type="InterPro" id="IPR003661">
    <property type="entry name" value="HisK_dim/P_dom"/>
</dbReference>
<dbReference type="PANTHER" id="PTHR45528">
    <property type="entry name" value="SENSOR HISTIDINE KINASE CPXA"/>
    <property type="match status" value="1"/>
</dbReference>
<proteinExistence type="predicted"/>
<dbReference type="InterPro" id="IPR036890">
    <property type="entry name" value="HATPase_C_sf"/>
</dbReference>
<keyword evidence="12" id="KW-0902">Two-component regulatory system</keyword>
<evidence type="ECO:0000256" key="8">
    <source>
        <dbReference type="ARBA" id="ARBA00022741"/>
    </source>
</evidence>
<dbReference type="InterPro" id="IPR003660">
    <property type="entry name" value="HAMP_dom"/>
</dbReference>
<keyword evidence="7 14" id="KW-0812">Transmembrane</keyword>
<dbReference type="RefSeq" id="WP_117657011.1">
    <property type="nucleotide sequence ID" value="NZ_QSQM01000001.1"/>
</dbReference>
<dbReference type="EC" id="2.7.13.3" evidence="3"/>
<comment type="catalytic activity">
    <reaction evidence="1">
        <text>ATP + protein L-histidine = ADP + protein N-phospho-L-histidine.</text>
        <dbReference type="EC" id="2.7.13.3"/>
    </reaction>
</comment>
<dbReference type="SUPFAM" id="SSF47384">
    <property type="entry name" value="Homodimeric domain of signal transducing histidine kinase"/>
    <property type="match status" value="1"/>
</dbReference>
<reference evidence="17 18" key="1">
    <citation type="submission" date="2018-08" db="EMBL/GenBank/DDBJ databases">
        <title>A genome reference for cultivated species of the human gut microbiota.</title>
        <authorList>
            <person name="Zou Y."/>
            <person name="Xue W."/>
            <person name="Luo G."/>
        </authorList>
    </citation>
    <scope>NUCLEOTIDE SEQUENCE [LARGE SCALE GENOMIC DNA]</scope>
    <source>
        <strain evidence="17 18">AF42-21</strain>
    </source>
</reference>
<evidence type="ECO:0000256" key="3">
    <source>
        <dbReference type="ARBA" id="ARBA00012438"/>
    </source>
</evidence>
<dbReference type="Pfam" id="PF00512">
    <property type="entry name" value="HisKA"/>
    <property type="match status" value="1"/>
</dbReference>
<dbReference type="PROSITE" id="PS50109">
    <property type="entry name" value="HIS_KIN"/>
    <property type="match status" value="1"/>
</dbReference>
<keyword evidence="6" id="KW-0808">Transferase</keyword>
<dbReference type="Gene3D" id="6.10.340.10">
    <property type="match status" value="1"/>
</dbReference>
<protein>
    <recommendedName>
        <fullName evidence="3">histidine kinase</fullName>
        <ecNumber evidence="3">2.7.13.3</ecNumber>
    </recommendedName>
</protein>
<evidence type="ECO:0000259" key="16">
    <source>
        <dbReference type="PROSITE" id="PS50885"/>
    </source>
</evidence>
<keyword evidence="9 17" id="KW-0418">Kinase</keyword>